<dbReference type="HOGENOM" id="CLU_2162872_0_0_1"/>
<dbReference type="InParanoid" id="M1DXF4"/>
<name>M1DXF4_SOLTU</name>
<reference evidence="1" key="2">
    <citation type="submission" date="2015-06" db="UniProtKB">
        <authorList>
            <consortium name="EnsemblPlants"/>
        </authorList>
    </citation>
    <scope>IDENTIFICATION</scope>
    <source>
        <strain evidence="1">DM1-3 516 R44</strain>
    </source>
</reference>
<dbReference type="PaxDb" id="4113-PGSC0003DMT400095969"/>
<protein>
    <submittedName>
        <fullName evidence="1">Uncharacterized protein</fullName>
    </submittedName>
</protein>
<proteinExistence type="predicted"/>
<evidence type="ECO:0000313" key="1">
    <source>
        <dbReference type="EnsemblPlants" id="PGSC0003DMT400095969"/>
    </source>
</evidence>
<reference evidence="2" key="1">
    <citation type="journal article" date="2011" name="Nature">
        <title>Genome sequence and analysis of the tuber crop potato.</title>
        <authorList>
            <consortium name="The Potato Genome Sequencing Consortium"/>
        </authorList>
    </citation>
    <scope>NUCLEOTIDE SEQUENCE [LARGE SCALE GENOMIC DNA]</scope>
    <source>
        <strain evidence="2">cv. DM1-3 516 R44</strain>
    </source>
</reference>
<accession>M1DXF4</accession>
<dbReference type="Gramene" id="PGSC0003DMT400095969">
    <property type="protein sequence ID" value="PGSC0003DMT400095969"/>
    <property type="gene ID" value="PGSC0003DMG400045540"/>
</dbReference>
<sequence>MDLEWLRDTLAEPVRRDRVYWATAEGITSTDWSPDAKRWLHLITRRIRPSRNRTDVTFLGFGGGVCYTGYTVKCGGADHLRMEDVLRGQQEGFLLTTAHYCVVQAGGRATF</sequence>
<organism evidence="1 2">
    <name type="scientific">Solanum tuberosum</name>
    <name type="common">Potato</name>
    <dbReference type="NCBI Taxonomy" id="4113"/>
    <lineage>
        <taxon>Eukaryota</taxon>
        <taxon>Viridiplantae</taxon>
        <taxon>Streptophyta</taxon>
        <taxon>Embryophyta</taxon>
        <taxon>Tracheophyta</taxon>
        <taxon>Spermatophyta</taxon>
        <taxon>Magnoliopsida</taxon>
        <taxon>eudicotyledons</taxon>
        <taxon>Gunneridae</taxon>
        <taxon>Pentapetalae</taxon>
        <taxon>asterids</taxon>
        <taxon>lamiids</taxon>
        <taxon>Solanales</taxon>
        <taxon>Solanaceae</taxon>
        <taxon>Solanoideae</taxon>
        <taxon>Solaneae</taxon>
        <taxon>Solanum</taxon>
    </lineage>
</organism>
<dbReference type="AlphaFoldDB" id="M1DXF4"/>
<dbReference type="Proteomes" id="UP000011115">
    <property type="component" value="Unassembled WGS sequence"/>
</dbReference>
<keyword evidence="2" id="KW-1185">Reference proteome</keyword>
<dbReference type="EnsemblPlants" id="PGSC0003DMT400095969">
    <property type="protein sequence ID" value="PGSC0003DMT400095969"/>
    <property type="gene ID" value="PGSC0003DMG400045540"/>
</dbReference>
<evidence type="ECO:0000313" key="2">
    <source>
        <dbReference type="Proteomes" id="UP000011115"/>
    </source>
</evidence>